<sequence length="607" mass="69026">MQTSSTSFTTNSMNTMSASQRFNGMIREKATKKLRNILFHFFDYITVTAPSMRGLQAFISIWRIIEFIGPSLCVGYIDFWGKGTNLMKTMDVISIIFHIFPGSELRKQVAHWFLIAEGCFFLLIILYVLLSAIYYHKYAQLPDFVPVSIFFIFSTFGYILPPIGMNFIGEIAGYMIQNPKEEVDGIKIFAMIFAFCAFFCFMVIFTTVYSVTLSFRSDSLTTIIPTNQSLITTLTLLVTFFPACGSKIVSMTTTIIFNLLAAITYAVSILVLFSKGGFVNQTYLKAMVSTATTGIIFCIIVALYVGSGNLATEVIIIIFVVVWIIVFILTSVGINRKTSKSLMMLDVILDDQESFNLIRNPRQFCQIVVDGFRNAHPSVLNFSVFKIAIEKWPKNYDIWLLFAKFMAIYPEQTQQLSYITIGMMQNKMKGNFAKHTMQQIGAAVKQRETNLIPELKTKIDRIGRKVSSNKAKIRYIWDLVLQGNVQELEPIIGRAYTSIIDTNIAFTHLIHMYPNNRFVARAYARFVRDVVADHEKHAELSSKVTNLQRGIQVEPDLYHDLGMYAFPNLPKQLESAKQISHQQGNITEDTLTQEIDGDDEKLQLMQK</sequence>
<keyword evidence="1" id="KW-1133">Transmembrane helix</keyword>
<name>A0A1J4JZM7_9EUKA</name>
<feature type="transmembrane region" description="Helical" evidence="1">
    <location>
        <begin position="147"/>
        <end position="168"/>
    </location>
</feature>
<dbReference type="GeneID" id="94840499"/>
<feature type="transmembrane region" description="Helical" evidence="1">
    <location>
        <begin position="286"/>
        <end position="305"/>
    </location>
</feature>
<protein>
    <submittedName>
        <fullName evidence="2">Uncharacterized protein</fullName>
    </submittedName>
</protein>
<accession>A0A1J4JZM7</accession>
<feature type="transmembrane region" description="Helical" evidence="1">
    <location>
        <begin position="110"/>
        <end position="135"/>
    </location>
</feature>
<keyword evidence="1" id="KW-0472">Membrane</keyword>
<dbReference type="Proteomes" id="UP000179807">
    <property type="component" value="Unassembled WGS sequence"/>
</dbReference>
<keyword evidence="3" id="KW-1185">Reference proteome</keyword>
<dbReference type="RefSeq" id="XP_068357759.1">
    <property type="nucleotide sequence ID" value="XM_068505795.1"/>
</dbReference>
<dbReference type="EMBL" id="MLAK01000786">
    <property type="protein sequence ID" value="OHT04623.1"/>
    <property type="molecule type" value="Genomic_DNA"/>
</dbReference>
<keyword evidence="1" id="KW-0812">Transmembrane</keyword>
<comment type="caution">
    <text evidence="2">The sequence shown here is derived from an EMBL/GenBank/DDBJ whole genome shotgun (WGS) entry which is preliminary data.</text>
</comment>
<reference evidence="2" key="1">
    <citation type="submission" date="2016-10" db="EMBL/GenBank/DDBJ databases">
        <authorList>
            <person name="Benchimol M."/>
            <person name="Almeida L.G."/>
            <person name="Vasconcelos A.T."/>
            <person name="Perreira-Neves A."/>
            <person name="Rosa I.A."/>
            <person name="Tasca T."/>
            <person name="Bogo M.R."/>
            <person name="de Souza W."/>
        </authorList>
    </citation>
    <scope>NUCLEOTIDE SEQUENCE [LARGE SCALE GENOMIC DNA]</scope>
    <source>
        <strain evidence="2">K</strain>
    </source>
</reference>
<proteinExistence type="predicted"/>
<organism evidence="2 3">
    <name type="scientific">Tritrichomonas foetus</name>
    <dbReference type="NCBI Taxonomy" id="1144522"/>
    <lineage>
        <taxon>Eukaryota</taxon>
        <taxon>Metamonada</taxon>
        <taxon>Parabasalia</taxon>
        <taxon>Tritrichomonadida</taxon>
        <taxon>Tritrichomonadidae</taxon>
        <taxon>Tritrichomonas</taxon>
    </lineage>
</organism>
<feature type="transmembrane region" description="Helical" evidence="1">
    <location>
        <begin position="311"/>
        <end position="334"/>
    </location>
</feature>
<evidence type="ECO:0000256" key="1">
    <source>
        <dbReference type="SAM" id="Phobius"/>
    </source>
</evidence>
<dbReference type="AlphaFoldDB" id="A0A1J4JZM7"/>
<gene>
    <name evidence="2" type="ORF">TRFO_27831</name>
</gene>
<feature type="transmembrane region" description="Helical" evidence="1">
    <location>
        <begin position="255"/>
        <end position="274"/>
    </location>
</feature>
<evidence type="ECO:0000313" key="3">
    <source>
        <dbReference type="Proteomes" id="UP000179807"/>
    </source>
</evidence>
<evidence type="ECO:0000313" key="2">
    <source>
        <dbReference type="EMBL" id="OHT04623.1"/>
    </source>
</evidence>
<dbReference type="VEuPathDB" id="TrichDB:TRFO_27831"/>
<feature type="transmembrane region" description="Helical" evidence="1">
    <location>
        <begin position="188"/>
        <end position="209"/>
    </location>
</feature>
<feature type="transmembrane region" description="Helical" evidence="1">
    <location>
        <begin position="230"/>
        <end position="249"/>
    </location>
</feature>
<dbReference type="OrthoDB" id="10582388at2759"/>